<dbReference type="RefSeq" id="WP_203386378.1">
    <property type="nucleotide sequence ID" value="NZ_CP064781.1"/>
</dbReference>
<keyword evidence="3" id="KW-1185">Reference proteome</keyword>
<protein>
    <submittedName>
        <fullName evidence="2">Zf-TFIIB domain-containing protein</fullName>
    </submittedName>
</protein>
<gene>
    <name evidence="2" type="ORF">IWH25_13875</name>
</gene>
<organism evidence="2 3">
    <name type="scientific">Azospira restricta</name>
    <dbReference type="NCBI Taxonomy" id="404405"/>
    <lineage>
        <taxon>Bacteria</taxon>
        <taxon>Pseudomonadati</taxon>
        <taxon>Pseudomonadota</taxon>
        <taxon>Betaproteobacteria</taxon>
        <taxon>Rhodocyclales</taxon>
        <taxon>Rhodocyclaceae</taxon>
        <taxon>Azospira</taxon>
    </lineage>
</organism>
<sequence>MDPQAPLPAARPCPACRAPMRTHAFARQVHGEVGLDLCFACQGIWFDGFESTQLAPAGVLDLFRLLHEHHNEPRLSWPAALHCPVCRERLIHGLDRTRNGHFSYHRCPQQHGRFNSFSAFMMEKGFVRQLNGAEIADLARRVQTIRCSGCGAPVDIRRDNACAHCRAPIVILDPDAVAKALDDFGTRARKQTQVDPLAYADALLANERLKAQAARERQRSRIDADLGDLVIEGAEALWNLLRR</sequence>
<feature type="domain" description="Transcription factor zinc-finger" evidence="1">
    <location>
        <begin position="13"/>
        <end position="50"/>
    </location>
</feature>
<dbReference type="AlphaFoldDB" id="A0A974SM85"/>
<evidence type="ECO:0000313" key="2">
    <source>
        <dbReference type="EMBL" id="QRJ62846.1"/>
    </source>
</evidence>
<dbReference type="Proteomes" id="UP000663444">
    <property type="component" value="Chromosome"/>
</dbReference>
<proteinExistence type="predicted"/>
<dbReference type="KEGG" id="ares:IWH25_13875"/>
<reference evidence="2" key="1">
    <citation type="submission" date="2020-11" db="EMBL/GenBank/DDBJ databases">
        <title>Azospira restricta DSM 18626 genome sequence.</title>
        <authorList>
            <person name="Moe W.M."/>
        </authorList>
    </citation>
    <scope>NUCLEOTIDE SEQUENCE</scope>
    <source>
        <strain evidence="2">DSM 18626</strain>
    </source>
</reference>
<name>A0A974SM85_9RHOO</name>
<dbReference type="Pfam" id="PF13453">
    <property type="entry name" value="Zn_ribbon_TFIIB"/>
    <property type="match status" value="1"/>
</dbReference>
<accession>A0A974SM85</accession>
<dbReference type="EMBL" id="CP064781">
    <property type="protein sequence ID" value="QRJ62846.1"/>
    <property type="molecule type" value="Genomic_DNA"/>
</dbReference>
<evidence type="ECO:0000259" key="1">
    <source>
        <dbReference type="Pfam" id="PF13453"/>
    </source>
</evidence>
<evidence type="ECO:0000313" key="3">
    <source>
        <dbReference type="Proteomes" id="UP000663444"/>
    </source>
</evidence>
<dbReference type="InterPro" id="IPR027392">
    <property type="entry name" value="TF_Znf"/>
</dbReference>